<dbReference type="Proteomes" id="UP001233271">
    <property type="component" value="Chromosome 4"/>
</dbReference>
<dbReference type="RefSeq" id="XP_060456675.1">
    <property type="nucleotide sequence ID" value="XM_060600042.1"/>
</dbReference>
<proteinExistence type="predicted"/>
<organism evidence="1 2">
    <name type="scientific">Cutaneotrichosporon cavernicola</name>
    <dbReference type="NCBI Taxonomy" id="279322"/>
    <lineage>
        <taxon>Eukaryota</taxon>
        <taxon>Fungi</taxon>
        <taxon>Dikarya</taxon>
        <taxon>Basidiomycota</taxon>
        <taxon>Agaricomycotina</taxon>
        <taxon>Tremellomycetes</taxon>
        <taxon>Trichosporonales</taxon>
        <taxon>Trichosporonaceae</taxon>
        <taxon>Cutaneotrichosporon</taxon>
    </lineage>
</organism>
<dbReference type="EMBL" id="AP028215">
    <property type="protein sequence ID" value="BEI91410.1"/>
    <property type="molecule type" value="Genomic_DNA"/>
</dbReference>
<reference evidence="1" key="1">
    <citation type="journal article" date="2023" name="BMC Genomics">
        <title>Chromosome-level genome assemblies of Cutaneotrichosporon spp. (Trichosporonales, Basidiomycota) reveal imbalanced evolution between nucleotide sequences and chromosome synteny.</title>
        <authorList>
            <person name="Kobayashi Y."/>
            <person name="Kayamori A."/>
            <person name="Aoki K."/>
            <person name="Shiwa Y."/>
            <person name="Matsutani M."/>
            <person name="Fujita N."/>
            <person name="Sugita T."/>
            <person name="Iwasaki W."/>
            <person name="Tanaka N."/>
            <person name="Takashima M."/>
        </authorList>
    </citation>
    <scope>NUCLEOTIDE SEQUENCE</scope>
    <source>
        <strain evidence="1">HIS019</strain>
    </source>
</reference>
<dbReference type="GeneID" id="85495280"/>
<evidence type="ECO:0000313" key="2">
    <source>
        <dbReference type="Proteomes" id="UP001233271"/>
    </source>
</evidence>
<protein>
    <submittedName>
        <fullName evidence="1">Uncharacterized protein</fullName>
    </submittedName>
</protein>
<evidence type="ECO:0000313" key="1">
    <source>
        <dbReference type="EMBL" id="BEI91410.1"/>
    </source>
</evidence>
<keyword evidence="2" id="KW-1185">Reference proteome</keyword>
<accession>A0AA48QVJ8</accession>
<gene>
    <name evidence="1" type="ORF">CcaverHIS019_0402300</name>
</gene>
<dbReference type="AlphaFoldDB" id="A0AA48QVJ8"/>
<sequence length="280" mass="31575">MATLTMQSTAIDLSDTPNPSHADLGLATVRRSDSIYPARRIGPPTDAWDSHPDWRGYYLFCTTSLPVHTLTRFTTSAVAYVSSTSIPRQRRPGWRVFFTEFYWTDERGLPQVMLREDLVAAFEKLVRAWELPPGAYDDLWELCAPHWGTRQHMGDQLIARLTKLQKERGALATRFSEQLELLRQMELSGYTPTRFHASDVEYPITYSNLRGVPIAPRRGGRGEYTIPSAPDAEFVDGTVSDWVFHVARFVLLHDPPQDPAIAELETEARELAAQLAANGG</sequence>
<dbReference type="KEGG" id="ccac:CcaHIS019_0402300"/>
<name>A0AA48QVJ8_9TREE</name>